<reference evidence="3 4" key="1">
    <citation type="submission" date="2024-05" db="EMBL/GenBank/DDBJ databases">
        <authorList>
            <person name="Wallberg A."/>
        </authorList>
    </citation>
    <scope>NUCLEOTIDE SEQUENCE [LARGE SCALE GENOMIC DNA]</scope>
</reference>
<protein>
    <submittedName>
        <fullName evidence="3">Uncharacterized protein</fullName>
    </submittedName>
</protein>
<gene>
    <name evidence="3" type="ORF">MNOR_LOCUS15574</name>
</gene>
<accession>A0AAV2QV11</accession>
<evidence type="ECO:0000313" key="3">
    <source>
        <dbReference type="EMBL" id="CAL4096121.1"/>
    </source>
</evidence>
<keyword evidence="2" id="KW-0732">Signal</keyword>
<feature type="signal peptide" evidence="2">
    <location>
        <begin position="1"/>
        <end position="21"/>
    </location>
</feature>
<proteinExistence type="predicted"/>
<dbReference type="Proteomes" id="UP001497623">
    <property type="component" value="Unassembled WGS sequence"/>
</dbReference>
<evidence type="ECO:0000256" key="1">
    <source>
        <dbReference type="SAM" id="MobiDB-lite"/>
    </source>
</evidence>
<organism evidence="3 4">
    <name type="scientific">Meganyctiphanes norvegica</name>
    <name type="common">Northern krill</name>
    <name type="synonym">Thysanopoda norvegica</name>
    <dbReference type="NCBI Taxonomy" id="48144"/>
    <lineage>
        <taxon>Eukaryota</taxon>
        <taxon>Metazoa</taxon>
        <taxon>Ecdysozoa</taxon>
        <taxon>Arthropoda</taxon>
        <taxon>Crustacea</taxon>
        <taxon>Multicrustacea</taxon>
        <taxon>Malacostraca</taxon>
        <taxon>Eumalacostraca</taxon>
        <taxon>Eucarida</taxon>
        <taxon>Euphausiacea</taxon>
        <taxon>Euphausiidae</taxon>
        <taxon>Meganyctiphanes</taxon>
    </lineage>
</organism>
<sequence length="138" mass="14331">MAAPHMLVIVLVLSISIICESRPQSNSIADEDAEFNNPPVKKAPTELFFGPVGGFVGEVQVSTGSLTVSKKPRRRPSNGPRASALISDDSFSNFQSFDDSPAVAAPVAVAAGPGLSISSGGPVLSFNKPAEVVPAERR</sequence>
<evidence type="ECO:0000313" key="4">
    <source>
        <dbReference type="Proteomes" id="UP001497623"/>
    </source>
</evidence>
<evidence type="ECO:0000256" key="2">
    <source>
        <dbReference type="SAM" id="SignalP"/>
    </source>
</evidence>
<dbReference type="AlphaFoldDB" id="A0AAV2QV11"/>
<comment type="caution">
    <text evidence="3">The sequence shown here is derived from an EMBL/GenBank/DDBJ whole genome shotgun (WGS) entry which is preliminary data.</text>
</comment>
<dbReference type="EMBL" id="CAXKWB010009799">
    <property type="protein sequence ID" value="CAL4096121.1"/>
    <property type="molecule type" value="Genomic_DNA"/>
</dbReference>
<keyword evidence="4" id="KW-1185">Reference proteome</keyword>
<feature type="chain" id="PRO_5043729938" evidence="2">
    <location>
        <begin position="22"/>
        <end position="138"/>
    </location>
</feature>
<name>A0AAV2QV11_MEGNR</name>
<feature type="region of interest" description="Disordered" evidence="1">
    <location>
        <begin position="66"/>
        <end position="85"/>
    </location>
</feature>